<comment type="caution">
    <text evidence="2">The sequence shown here is derived from an EMBL/GenBank/DDBJ whole genome shotgun (WGS) entry which is preliminary data.</text>
</comment>
<name>A0ABU3NU08_9FIRM</name>
<protein>
    <recommendedName>
        <fullName evidence="4">DUF3859 domain-containing protein</fullName>
    </recommendedName>
</protein>
<evidence type="ECO:0000313" key="2">
    <source>
        <dbReference type="EMBL" id="MDT8899905.1"/>
    </source>
</evidence>
<evidence type="ECO:0000313" key="3">
    <source>
        <dbReference type="Proteomes" id="UP001254848"/>
    </source>
</evidence>
<feature type="chain" id="PRO_5045804135" description="DUF3859 domain-containing protein" evidence="1">
    <location>
        <begin position="28"/>
        <end position="153"/>
    </location>
</feature>
<dbReference type="Proteomes" id="UP001254848">
    <property type="component" value="Unassembled WGS sequence"/>
</dbReference>
<proteinExistence type="predicted"/>
<dbReference type="EMBL" id="JAUOZS010000001">
    <property type="protein sequence ID" value="MDT8899905.1"/>
    <property type="molecule type" value="Genomic_DNA"/>
</dbReference>
<organism evidence="2 3">
    <name type="scientific">Anaeroselena agilis</name>
    <dbReference type="NCBI Taxonomy" id="3063788"/>
    <lineage>
        <taxon>Bacteria</taxon>
        <taxon>Bacillati</taxon>
        <taxon>Bacillota</taxon>
        <taxon>Negativicutes</taxon>
        <taxon>Acetonemataceae</taxon>
        <taxon>Anaeroselena</taxon>
    </lineage>
</organism>
<keyword evidence="3" id="KW-1185">Reference proteome</keyword>
<dbReference type="RefSeq" id="WP_413778470.1">
    <property type="nucleotide sequence ID" value="NZ_JAUOZS010000001.1"/>
</dbReference>
<evidence type="ECO:0008006" key="4">
    <source>
        <dbReference type="Google" id="ProtNLM"/>
    </source>
</evidence>
<sequence>MNIRKITIFSLIAFLAGNLILAAPAFAALPGMLPTNHYMARNLSLALGDSSVAEGTLPGIVVKPGTPAAIKTFDQFTCFAGNHELVIRIVKHDNGYVVAATNPIAFKAPHDGFVFTQPTAWQIQFPAVGWYRHEIIADGTPIAYYHFIVSYAL</sequence>
<accession>A0ABU3NU08</accession>
<reference evidence="2 3" key="1">
    <citation type="submission" date="2023-07" db="EMBL/GenBank/DDBJ databases">
        <title>The novel representative of Negativicutes class, Anaeroselena agilis gen. nov. sp. nov.</title>
        <authorList>
            <person name="Prokofeva M.I."/>
            <person name="Elcheninov A.G."/>
            <person name="Klyukina A."/>
            <person name="Kublanov I.V."/>
            <person name="Frolov E.N."/>
            <person name="Podosokorskaya O.A."/>
        </authorList>
    </citation>
    <scope>NUCLEOTIDE SEQUENCE [LARGE SCALE GENOMIC DNA]</scope>
    <source>
        <strain evidence="2 3">4137-cl</strain>
    </source>
</reference>
<evidence type="ECO:0000256" key="1">
    <source>
        <dbReference type="SAM" id="SignalP"/>
    </source>
</evidence>
<feature type="signal peptide" evidence="1">
    <location>
        <begin position="1"/>
        <end position="27"/>
    </location>
</feature>
<gene>
    <name evidence="2" type="ORF">Q4T40_01395</name>
</gene>
<keyword evidence="1" id="KW-0732">Signal</keyword>